<protein>
    <submittedName>
        <fullName evidence="2">NUDIX domain-containing protein</fullName>
    </submittedName>
</protein>
<reference evidence="2" key="1">
    <citation type="submission" date="2022-07" db="EMBL/GenBank/DDBJ databases">
        <title>Complete genome of CX2.</title>
        <authorList>
            <person name="Cao G."/>
        </authorList>
    </citation>
    <scope>NUCLEOTIDE SEQUENCE</scope>
    <source>
        <strain evidence="2">CX2</strain>
    </source>
</reference>
<dbReference type="PANTHER" id="PTHR10885">
    <property type="entry name" value="ISOPENTENYL-DIPHOSPHATE DELTA-ISOMERASE"/>
    <property type="match status" value="1"/>
</dbReference>
<sequence length="181" mass="21051">MEFWDVYDVDRKKTGRTWQRGNRLENGDFHLVIHVCIFNKDGQMLIQQRQPFKDGWSNMWDITVGGSATVGDTSQQAAMRELEEEIGLKLDLSHTRPHLTVNFDEGFDDIYLVETDVDLDELTLQQSEVQAVQWADEATILERIQAGTFIPYYESMISLLFSMRKQWGAIYSYEKKESSRA</sequence>
<dbReference type="Proteomes" id="UP001060325">
    <property type="component" value="Chromosome"/>
</dbReference>
<dbReference type="RefSeq" id="WP_255177415.1">
    <property type="nucleotide sequence ID" value="NZ_CP101462.1"/>
</dbReference>
<dbReference type="Gene3D" id="3.90.79.10">
    <property type="entry name" value="Nucleoside Triphosphate Pyrophosphohydrolase"/>
    <property type="match status" value="1"/>
</dbReference>
<dbReference type="PROSITE" id="PS51462">
    <property type="entry name" value="NUDIX"/>
    <property type="match status" value="1"/>
</dbReference>
<dbReference type="SUPFAM" id="SSF55811">
    <property type="entry name" value="Nudix"/>
    <property type="match status" value="1"/>
</dbReference>
<gene>
    <name evidence="2" type="ORF">NMQ00_15555</name>
</gene>
<dbReference type="Pfam" id="PF00293">
    <property type="entry name" value="NUDIX"/>
    <property type="match status" value="1"/>
</dbReference>
<name>A0ABY5FMR5_9BACL</name>
<evidence type="ECO:0000259" key="1">
    <source>
        <dbReference type="PROSITE" id="PS51462"/>
    </source>
</evidence>
<accession>A0ABY5FMR5</accession>
<proteinExistence type="predicted"/>
<keyword evidence="3" id="KW-1185">Reference proteome</keyword>
<dbReference type="EMBL" id="CP101462">
    <property type="protein sequence ID" value="UTT42909.1"/>
    <property type="molecule type" value="Genomic_DNA"/>
</dbReference>
<dbReference type="InterPro" id="IPR000086">
    <property type="entry name" value="NUDIX_hydrolase_dom"/>
</dbReference>
<dbReference type="CDD" id="cd04693">
    <property type="entry name" value="NUDIX_Hydrolase"/>
    <property type="match status" value="1"/>
</dbReference>
<dbReference type="InterPro" id="IPR015797">
    <property type="entry name" value="NUDIX_hydrolase-like_dom_sf"/>
</dbReference>
<dbReference type="PANTHER" id="PTHR10885:SF0">
    <property type="entry name" value="ISOPENTENYL-DIPHOSPHATE DELTA-ISOMERASE"/>
    <property type="match status" value="1"/>
</dbReference>
<evidence type="ECO:0000313" key="2">
    <source>
        <dbReference type="EMBL" id="UTT42909.1"/>
    </source>
</evidence>
<organism evidence="2 3">
    <name type="scientific">Exiguobacterium aurantiacum</name>
    <dbReference type="NCBI Taxonomy" id="33987"/>
    <lineage>
        <taxon>Bacteria</taxon>
        <taxon>Bacillati</taxon>
        <taxon>Bacillota</taxon>
        <taxon>Bacilli</taxon>
        <taxon>Bacillales</taxon>
        <taxon>Bacillales Family XII. Incertae Sedis</taxon>
        <taxon>Exiguobacterium</taxon>
    </lineage>
</organism>
<evidence type="ECO:0000313" key="3">
    <source>
        <dbReference type="Proteomes" id="UP001060325"/>
    </source>
</evidence>
<feature type="domain" description="Nudix hydrolase" evidence="1">
    <location>
        <begin position="28"/>
        <end position="157"/>
    </location>
</feature>